<keyword evidence="7 10" id="KW-1015">Disulfide bond</keyword>
<feature type="domain" description="EGF-like" evidence="14">
    <location>
        <begin position="1323"/>
        <end position="1356"/>
    </location>
</feature>
<dbReference type="FunFam" id="4.10.400.10:FF:000280">
    <property type="entry name" value="low-density lipoprotein receptor-related protein 6 isoform X3"/>
    <property type="match status" value="1"/>
</dbReference>
<feature type="region of interest" description="Disordered" evidence="12">
    <location>
        <begin position="735"/>
        <end position="760"/>
    </location>
</feature>
<protein>
    <recommendedName>
        <fullName evidence="14">EGF-like domain-containing protein</fullName>
    </recommendedName>
</protein>
<feature type="disulfide bond" evidence="10">
    <location>
        <begin position="1490"/>
        <end position="1508"/>
    </location>
</feature>
<gene>
    <name evidence="16" type="primary">20205340</name>
    <name evidence="15" type="ORF">HELRODRAFT_175287</name>
</gene>
<keyword evidence="17" id="KW-1185">Reference proteome</keyword>
<evidence type="ECO:0000256" key="13">
    <source>
        <dbReference type="SAM" id="Phobius"/>
    </source>
</evidence>
<feature type="transmembrane region" description="Helical" evidence="13">
    <location>
        <begin position="1537"/>
        <end position="1560"/>
    </location>
</feature>
<comment type="caution">
    <text evidence="10">Lacks conserved residue(s) required for the propagation of feature annotation.</text>
</comment>
<dbReference type="PANTHER" id="PTHR46513">
    <property type="entry name" value="VITELLOGENIN RECEPTOR-LIKE PROTEIN-RELATED-RELATED"/>
    <property type="match status" value="1"/>
</dbReference>
<feature type="repeat" description="LDL-receptor class B" evidence="11">
    <location>
        <begin position="298"/>
        <end position="340"/>
    </location>
</feature>
<reference evidence="15 17" key="2">
    <citation type="journal article" date="2013" name="Nature">
        <title>Insights into bilaterian evolution from three spiralian genomes.</title>
        <authorList>
            <person name="Simakov O."/>
            <person name="Marletaz F."/>
            <person name="Cho S.J."/>
            <person name="Edsinger-Gonzales E."/>
            <person name="Havlak P."/>
            <person name="Hellsten U."/>
            <person name="Kuo D.H."/>
            <person name="Larsson T."/>
            <person name="Lv J."/>
            <person name="Arendt D."/>
            <person name="Savage R."/>
            <person name="Osoegawa K."/>
            <person name="de Jong P."/>
            <person name="Grimwood J."/>
            <person name="Chapman J.A."/>
            <person name="Shapiro H."/>
            <person name="Aerts A."/>
            <person name="Otillar R.P."/>
            <person name="Terry A.Y."/>
            <person name="Boore J.L."/>
            <person name="Grigoriev I.V."/>
            <person name="Lindberg D.R."/>
            <person name="Seaver E.C."/>
            <person name="Weisblat D.A."/>
            <person name="Putnam N.H."/>
            <person name="Rokhsar D.S."/>
        </authorList>
    </citation>
    <scope>NUCLEOTIDE SEQUENCE</scope>
</reference>
<dbReference type="PROSITE" id="PS50068">
    <property type="entry name" value="LDLRA_2"/>
    <property type="match status" value="3"/>
</dbReference>
<keyword evidence="13" id="KW-1133">Transmembrane helix</keyword>
<sequence length="1862" mass="208188">MHNDAILAGVFKCLHNTVLIGFRNSVTRLETDLGGGWRSGDDELLENNDRLARIERCGLNGNSRKVILSNPDLTAPFSLTLDAIDERLYWFESATLNIMTSDFNGDDVIVFHTIERNHLPVYTITMAISHSGYLYYTDHSQFSVSAMKKYSKNSDDTEEDVIYDFLGLPDYPQCLRVFEENLSYPNRTSEFAHPCSYLSLGGPNPPFYSCACPAGVMLADDDDHDCFEGVIRIILILYSIQFLTSLPKGSKKILLVVHYSNIRLISLDTTAFADQIINIEYINKDSKVVAADYDPIYEKIYWTDLKTRAIYRSNLNGSSAEMLLRTNVYEPEGIAVDWLSGNFYWTDAAANKIELVKIPASDRSERSNLKFVEPIRKVIIQDGLQKPRAIVVDSFAGYIFWADCSNKRGNKIERARLDGSERTLVIDWPTVVWPNGLALDRPMRRLFWVKAKSHVIESSNYDGSDWREVVSRDVVHLFGLSLIDEFIYWTDWSTNSIGRANKITGGTRSELASDLLELVTVTAVYSKAQYIPNFNSNATSLPCFEDNGGCSDFCLITPNNNTTTFNEIGGKRRAQCLCPDGFILSGVHMDQCSEVKPNVVLYINGSLKVLQMEMMGEGERKIEMMMKKGSGFEHNMIFHNSSVVSGTSYNIISNASNVISNGYINEVLSNHVELFSLDENNVDSFDWLVRGQSLFWLDGRNKIIYRRNFVEIRAEDQHSTKSVKTPFLTNLQSLPLQTSSSSSSSPSSSSPSSSSSSSTSSIAVDYISGNVYFVISNRIEMLTSSAKSRIVIAWKNVKCSFLNIDPMNGYLFWINKLISTTIERTSLAGKKRSSILNNLGRVIGLTFDPVFRYIYWSDKLGQIEGANYNGLGRYTLLSSTSSYQPTYLNFYKNDIYWFDSVEGRLMKVSTANQKADTKLDNSTHREGNVVLIMKNLKGLKGLRIGHPTVQSGDNYCSLPRNSGCSHICLASSTPTTTTTTTLNHDGLYKGRNCICPAHLVPDDIQCIVPTHAMFIATAKSLFNFVVDTASGNIVITPLPLTFVNVKAVAHDVTDNVIYLLDQGLGVVSVPLNDSYVLSPTLVAPFSPKPPQQPFDMLIDPRDRALFWTDKSKNVIVMTSLGQELRHGIIDLVTENTLMGRKARPRHLALAVESRLLFFVDEDHSIEYLDLNESENERQSKQRRHQPKNTRGANGIEPKITKTSKTVVQTYNSIGPIFVDESAKRIYWYNSFQKSIEFSNFDGSERSRLLKNVNHLSIFTIINELLIWVDNRTNKMNAYNLSTGKVLDVHMTSLMEGITDIFEVSRSPTKKVDNRKEGKAEATICSTLGCSHGCNGTFNGCKCPKEMHLSDDGRTCVDSTCPPQSFSCRYLKFGYDASRNEIKEEARSVREKVHFSRDHLVDVGSFVHCIPEKWRCDGEEDCDDSSDEINCTICQPDFFSCPGDRKCLRRDMICNGNVDCGDASDELNCLMCMATHYNSFVLTPASELYECSEIECITSDQLCDGVSDCENGLDEMNCRKKNPVEKFENSANDSKTHFYMALTTVTICLLIIGMMMIAFCLMKRGHKSCCRLSKKENLYTAPPTTATITNESYGICATASSSSPSKLLTSPPPPAYFSPPQFKLNNYRSSLDSSVSLLAADAIIGPYPSPATSFVESNRHHRRSFRYDPKSRTTASYYPAMCNSSKSNEVCLACDDDNYDSKSQPPPPPTTPCSQFLSGNDMLASSSSIADSSNRYYRHDYMKRKKRLCHSKIWDVTNDSSVYPPPSGRSSATLPPNPAPSLSAITATYSNNNNGADVNCATLPSMNDSTNVTADTNNVTDCSSDRCNNICSSNNHSNNTAFENMHPRLHSTPMKKSKSNRHH</sequence>
<evidence type="ECO:0000256" key="5">
    <source>
        <dbReference type="ARBA" id="ARBA00022737"/>
    </source>
</evidence>
<dbReference type="CTD" id="20205340"/>
<feature type="disulfide bond" evidence="10">
    <location>
        <begin position="1415"/>
        <end position="1430"/>
    </location>
</feature>
<dbReference type="PRINTS" id="PR00261">
    <property type="entry name" value="LDLRECEPTOR"/>
</dbReference>
<dbReference type="STRING" id="6412.T1F941"/>
<dbReference type="Pfam" id="PF00057">
    <property type="entry name" value="Ldl_recept_a"/>
    <property type="match status" value="2"/>
</dbReference>
<dbReference type="InterPro" id="IPR050778">
    <property type="entry name" value="Cueball_EGF_LRP_Nidogen"/>
</dbReference>
<dbReference type="eggNOG" id="KOG1215">
    <property type="taxonomic scope" value="Eukaryota"/>
</dbReference>
<evidence type="ECO:0000256" key="2">
    <source>
        <dbReference type="ARBA" id="ARBA00022536"/>
    </source>
</evidence>
<dbReference type="PROSITE" id="PS51120">
    <property type="entry name" value="LDLRB"/>
    <property type="match status" value="2"/>
</dbReference>
<feature type="compositionally biased region" description="Basic residues" evidence="12">
    <location>
        <begin position="1846"/>
        <end position="1862"/>
    </location>
</feature>
<evidence type="ECO:0000256" key="7">
    <source>
        <dbReference type="ARBA" id="ARBA00023157"/>
    </source>
</evidence>
<dbReference type="HOGENOM" id="CLU_236619_0_0_1"/>
<dbReference type="GeneID" id="20205340"/>
<evidence type="ECO:0000256" key="3">
    <source>
        <dbReference type="ARBA" id="ARBA00022583"/>
    </source>
</evidence>
<dbReference type="SMART" id="SM00181">
    <property type="entry name" value="EGF"/>
    <property type="match status" value="3"/>
</dbReference>
<dbReference type="KEGG" id="hro:HELRODRAFT_175287"/>
<feature type="compositionally biased region" description="Low complexity" evidence="12">
    <location>
        <begin position="738"/>
        <end position="760"/>
    </location>
</feature>
<keyword evidence="4" id="KW-0732">Signal</keyword>
<dbReference type="RefSeq" id="XP_009020975.1">
    <property type="nucleotide sequence ID" value="XM_009022727.1"/>
</dbReference>
<reference evidence="17" key="1">
    <citation type="submission" date="2012-12" db="EMBL/GenBank/DDBJ databases">
        <authorList>
            <person name="Hellsten U."/>
            <person name="Grimwood J."/>
            <person name="Chapman J.A."/>
            <person name="Shapiro H."/>
            <person name="Aerts A."/>
            <person name="Otillar R.P."/>
            <person name="Terry A.Y."/>
            <person name="Boore J.L."/>
            <person name="Simakov O."/>
            <person name="Marletaz F."/>
            <person name="Cho S.-J."/>
            <person name="Edsinger-Gonzales E."/>
            <person name="Havlak P."/>
            <person name="Kuo D.-H."/>
            <person name="Larsson T."/>
            <person name="Lv J."/>
            <person name="Arendt D."/>
            <person name="Savage R."/>
            <person name="Osoegawa K."/>
            <person name="de Jong P."/>
            <person name="Lindberg D.R."/>
            <person name="Seaver E.C."/>
            <person name="Weisblat D.A."/>
            <person name="Putnam N.H."/>
            <person name="Grigoriev I.V."/>
            <person name="Rokhsar D.S."/>
        </authorList>
    </citation>
    <scope>NUCLEOTIDE SEQUENCE</scope>
</reference>
<accession>T1F941</accession>
<name>T1F941_HELRO</name>
<dbReference type="OrthoDB" id="6375837at2759"/>
<evidence type="ECO:0000313" key="15">
    <source>
        <dbReference type="EMBL" id="ESO00804.1"/>
    </source>
</evidence>
<keyword evidence="5" id="KW-0677">Repeat</keyword>
<feature type="domain" description="EGF-like" evidence="14">
    <location>
        <begin position="955"/>
        <end position="1007"/>
    </location>
</feature>
<dbReference type="EMBL" id="AMQM01005206">
    <property type="status" value="NOT_ANNOTATED_CDS"/>
    <property type="molecule type" value="Genomic_DNA"/>
</dbReference>
<dbReference type="FunFam" id="2.120.10.30:FF:000200">
    <property type="entry name" value="Low-density lipoprotein RecePtor related"/>
    <property type="match status" value="1"/>
</dbReference>
<dbReference type="OMA" id="AIKQTRW"/>
<evidence type="ECO:0000256" key="12">
    <source>
        <dbReference type="SAM" id="MobiDB-lite"/>
    </source>
</evidence>
<evidence type="ECO:0000256" key="6">
    <source>
        <dbReference type="ARBA" id="ARBA00023136"/>
    </source>
</evidence>
<evidence type="ECO:0000259" key="14">
    <source>
        <dbReference type="SMART" id="SM00181"/>
    </source>
</evidence>
<feature type="disulfide bond" evidence="10">
    <location>
        <begin position="1502"/>
        <end position="1517"/>
    </location>
</feature>
<dbReference type="EMBL" id="KB096864">
    <property type="protein sequence ID" value="ESO00804.1"/>
    <property type="molecule type" value="Genomic_DNA"/>
</dbReference>
<dbReference type="GO" id="GO:0016020">
    <property type="term" value="C:membrane"/>
    <property type="evidence" value="ECO:0007669"/>
    <property type="project" value="UniProtKB-SubCell"/>
</dbReference>
<dbReference type="Gene3D" id="2.120.10.30">
    <property type="entry name" value="TolB, C-terminal domain"/>
    <property type="match status" value="4"/>
</dbReference>
<keyword evidence="8" id="KW-0675">Receptor</keyword>
<dbReference type="InterPro" id="IPR000033">
    <property type="entry name" value="LDLR_classB_rpt"/>
</dbReference>
<keyword evidence="2" id="KW-0245">EGF-like domain</keyword>
<proteinExistence type="predicted"/>
<comment type="subcellular location">
    <subcellularLocation>
        <location evidence="1">Membrane</location>
        <topology evidence="1">Single-pass membrane protein</topology>
    </subcellularLocation>
</comment>
<dbReference type="Pfam" id="PF00058">
    <property type="entry name" value="Ldl_recept_b"/>
    <property type="match status" value="2"/>
</dbReference>
<dbReference type="InterPro" id="IPR000742">
    <property type="entry name" value="EGF"/>
</dbReference>
<keyword evidence="9" id="KW-0325">Glycoprotein</keyword>
<dbReference type="SUPFAM" id="SSF57424">
    <property type="entry name" value="LDL receptor-like module"/>
    <property type="match status" value="3"/>
</dbReference>
<dbReference type="SMART" id="SM00135">
    <property type="entry name" value="LY"/>
    <property type="match status" value="10"/>
</dbReference>
<dbReference type="InParanoid" id="T1F941"/>
<keyword evidence="6 13" id="KW-0472">Membrane</keyword>
<dbReference type="EnsemblMetazoa" id="HelroT175287">
    <property type="protein sequence ID" value="HelroP175287"/>
    <property type="gene ID" value="HelroG175287"/>
</dbReference>
<dbReference type="InterPro" id="IPR011042">
    <property type="entry name" value="6-blade_b-propeller_TolB-like"/>
</dbReference>
<reference evidence="16" key="3">
    <citation type="submission" date="2015-06" db="UniProtKB">
        <authorList>
            <consortium name="EnsemblMetazoa"/>
        </authorList>
    </citation>
    <scope>IDENTIFICATION</scope>
</reference>
<evidence type="ECO:0000256" key="11">
    <source>
        <dbReference type="PROSITE-ProRule" id="PRU00461"/>
    </source>
</evidence>
<feature type="repeat" description="LDL-receptor class B" evidence="11">
    <location>
        <begin position="397"/>
        <end position="443"/>
    </location>
</feature>
<dbReference type="SUPFAM" id="SSF63825">
    <property type="entry name" value="YWTD domain"/>
    <property type="match status" value="4"/>
</dbReference>
<feature type="region of interest" description="Disordered" evidence="12">
    <location>
        <begin position="1170"/>
        <end position="1196"/>
    </location>
</feature>
<evidence type="ECO:0000313" key="17">
    <source>
        <dbReference type="Proteomes" id="UP000015101"/>
    </source>
</evidence>
<dbReference type="PANTHER" id="PTHR46513:SF13">
    <property type="entry name" value="EGF-LIKE DOMAIN-CONTAINING PROTEIN"/>
    <property type="match status" value="1"/>
</dbReference>
<organism evidence="16 17">
    <name type="scientific">Helobdella robusta</name>
    <name type="common">Californian leech</name>
    <dbReference type="NCBI Taxonomy" id="6412"/>
    <lineage>
        <taxon>Eukaryota</taxon>
        <taxon>Metazoa</taxon>
        <taxon>Spiralia</taxon>
        <taxon>Lophotrochozoa</taxon>
        <taxon>Annelida</taxon>
        <taxon>Clitellata</taxon>
        <taxon>Hirudinea</taxon>
        <taxon>Rhynchobdellida</taxon>
        <taxon>Glossiphoniidae</taxon>
        <taxon>Helobdella</taxon>
    </lineage>
</organism>
<dbReference type="FunFam" id="2.120.10.30:FF:000241">
    <property type="entry name" value="Low-density lipoprotein receptor-related protein 6"/>
    <property type="match status" value="1"/>
</dbReference>
<evidence type="ECO:0000256" key="8">
    <source>
        <dbReference type="ARBA" id="ARBA00023170"/>
    </source>
</evidence>
<dbReference type="Gene3D" id="4.10.400.10">
    <property type="entry name" value="Low-density Lipoprotein Receptor"/>
    <property type="match status" value="3"/>
</dbReference>
<dbReference type="CDD" id="cd00112">
    <property type="entry name" value="LDLa"/>
    <property type="match status" value="3"/>
</dbReference>
<evidence type="ECO:0000313" key="16">
    <source>
        <dbReference type="EnsemblMetazoa" id="HelroP175287"/>
    </source>
</evidence>
<dbReference type="FunFam" id="4.10.400.10:FF:000330">
    <property type="entry name" value="Uncharacterized protein"/>
    <property type="match status" value="1"/>
</dbReference>
<dbReference type="SMART" id="SM00192">
    <property type="entry name" value="LDLa"/>
    <property type="match status" value="3"/>
</dbReference>
<keyword evidence="3" id="KW-0254">Endocytosis</keyword>
<dbReference type="Proteomes" id="UP000015101">
    <property type="component" value="Unassembled WGS sequence"/>
</dbReference>
<evidence type="ECO:0000256" key="1">
    <source>
        <dbReference type="ARBA" id="ARBA00004167"/>
    </source>
</evidence>
<dbReference type="InterPro" id="IPR036055">
    <property type="entry name" value="LDL_receptor-like_sf"/>
</dbReference>
<dbReference type="GO" id="GO:0006897">
    <property type="term" value="P:endocytosis"/>
    <property type="evidence" value="ECO:0007669"/>
    <property type="project" value="UniProtKB-KW"/>
</dbReference>
<keyword evidence="13" id="KW-0812">Transmembrane</keyword>
<evidence type="ECO:0000256" key="9">
    <source>
        <dbReference type="ARBA" id="ARBA00023180"/>
    </source>
</evidence>
<evidence type="ECO:0000256" key="4">
    <source>
        <dbReference type="ARBA" id="ARBA00022729"/>
    </source>
</evidence>
<dbReference type="InterPro" id="IPR002172">
    <property type="entry name" value="LDrepeatLR_classA_rpt"/>
</dbReference>
<feature type="disulfide bond" evidence="10">
    <location>
        <begin position="1453"/>
        <end position="1468"/>
    </location>
</feature>
<feature type="domain" description="EGF-like" evidence="14">
    <location>
        <begin position="542"/>
        <end position="593"/>
    </location>
</feature>
<evidence type="ECO:0000256" key="10">
    <source>
        <dbReference type="PROSITE-ProRule" id="PRU00124"/>
    </source>
</evidence>
<feature type="region of interest" description="Disordered" evidence="12">
    <location>
        <begin position="1839"/>
        <end position="1862"/>
    </location>
</feature>